<gene>
    <name evidence="2" type="ORF">SAMN04488516_10173</name>
</gene>
<evidence type="ECO:0000256" key="1">
    <source>
        <dbReference type="SAM" id="Phobius"/>
    </source>
</evidence>
<dbReference type="EMBL" id="FNIN01000001">
    <property type="protein sequence ID" value="SDN21962.1"/>
    <property type="molecule type" value="Genomic_DNA"/>
</dbReference>
<dbReference type="RefSeq" id="WP_092061651.1">
    <property type="nucleotide sequence ID" value="NZ_FNIN01000001.1"/>
</dbReference>
<name>A0A1G9ZKE8_9BACT</name>
<sequence>MMRTKYNESGIALISTLVLGLIAMGFISALFYMLTTGSTLSGSQKKYEGALEVSKGVTDYIIVKILDDQLTCNGGGTCNKNSTVDIVGFNVPGYTMNATLVDKIGTVNYSIYAFQIDVNSTVGGEKASIEFVYRVDL</sequence>
<evidence type="ECO:0000313" key="3">
    <source>
        <dbReference type="Proteomes" id="UP000199602"/>
    </source>
</evidence>
<protein>
    <recommendedName>
        <fullName evidence="4">PilX N-terminal</fullName>
    </recommendedName>
</protein>
<keyword evidence="1" id="KW-1133">Transmembrane helix</keyword>
<feature type="transmembrane region" description="Helical" evidence="1">
    <location>
        <begin position="12"/>
        <end position="34"/>
    </location>
</feature>
<dbReference type="STRING" id="206665.SAMN04488516_10173"/>
<reference evidence="2 3" key="1">
    <citation type="submission" date="2016-10" db="EMBL/GenBank/DDBJ databases">
        <authorList>
            <person name="de Groot N.N."/>
        </authorList>
    </citation>
    <scope>NUCLEOTIDE SEQUENCE [LARGE SCALE GENOMIC DNA]</scope>
    <source>
        <strain evidence="2 3">DSM 15269</strain>
    </source>
</reference>
<keyword evidence="1" id="KW-0472">Membrane</keyword>
<proteinExistence type="predicted"/>
<dbReference type="Proteomes" id="UP000199602">
    <property type="component" value="Unassembled WGS sequence"/>
</dbReference>
<organism evidence="2 3">
    <name type="scientific">Desulfonauticus submarinus</name>
    <dbReference type="NCBI Taxonomy" id="206665"/>
    <lineage>
        <taxon>Bacteria</taxon>
        <taxon>Pseudomonadati</taxon>
        <taxon>Thermodesulfobacteriota</taxon>
        <taxon>Desulfovibrionia</taxon>
        <taxon>Desulfovibrionales</taxon>
        <taxon>Desulfonauticaceae</taxon>
        <taxon>Desulfonauticus</taxon>
    </lineage>
</organism>
<keyword evidence="3" id="KW-1185">Reference proteome</keyword>
<evidence type="ECO:0008006" key="4">
    <source>
        <dbReference type="Google" id="ProtNLM"/>
    </source>
</evidence>
<keyword evidence="1" id="KW-0812">Transmembrane</keyword>
<dbReference type="AlphaFoldDB" id="A0A1G9ZKE8"/>
<evidence type="ECO:0000313" key="2">
    <source>
        <dbReference type="EMBL" id="SDN21962.1"/>
    </source>
</evidence>
<accession>A0A1G9ZKE8</accession>
<dbReference type="OrthoDB" id="5395292at2"/>